<dbReference type="Gene3D" id="1.20.80.10">
    <property type="match status" value="1"/>
</dbReference>
<feature type="transmembrane region" description="Helical" evidence="4">
    <location>
        <begin position="6"/>
        <end position="22"/>
    </location>
</feature>
<dbReference type="AlphaFoldDB" id="A0ABD1G9U7"/>
<proteinExistence type="inferred from homology"/>
<evidence type="ECO:0000256" key="1">
    <source>
        <dbReference type="ARBA" id="ARBA00005567"/>
    </source>
</evidence>
<feature type="region of interest" description="Disordered" evidence="3">
    <location>
        <begin position="28"/>
        <end position="75"/>
    </location>
</feature>
<dbReference type="InterPro" id="IPR014352">
    <property type="entry name" value="FERM/acyl-CoA-bd_prot_sf"/>
</dbReference>
<keyword evidence="4" id="KW-0472">Membrane</keyword>
<evidence type="ECO:0000256" key="4">
    <source>
        <dbReference type="SAM" id="Phobius"/>
    </source>
</evidence>
<evidence type="ECO:0000256" key="2">
    <source>
        <dbReference type="ARBA" id="ARBA00023121"/>
    </source>
</evidence>
<comment type="caution">
    <text evidence="6">The sequence shown here is derived from an EMBL/GenBank/DDBJ whole genome shotgun (WGS) entry which is preliminary data.</text>
</comment>
<organism evidence="6 7">
    <name type="scientific">Salvia divinorum</name>
    <name type="common">Maria pastora</name>
    <name type="synonym">Diviner's sage</name>
    <dbReference type="NCBI Taxonomy" id="28513"/>
    <lineage>
        <taxon>Eukaryota</taxon>
        <taxon>Viridiplantae</taxon>
        <taxon>Streptophyta</taxon>
        <taxon>Embryophyta</taxon>
        <taxon>Tracheophyta</taxon>
        <taxon>Spermatophyta</taxon>
        <taxon>Magnoliopsida</taxon>
        <taxon>eudicotyledons</taxon>
        <taxon>Gunneridae</taxon>
        <taxon>Pentapetalae</taxon>
        <taxon>asterids</taxon>
        <taxon>lamiids</taxon>
        <taxon>Lamiales</taxon>
        <taxon>Lamiaceae</taxon>
        <taxon>Nepetoideae</taxon>
        <taxon>Mentheae</taxon>
        <taxon>Salviinae</taxon>
        <taxon>Salvia</taxon>
        <taxon>Salvia subgen. Calosphace</taxon>
    </lineage>
</organism>
<feature type="compositionally biased region" description="Basic and acidic residues" evidence="3">
    <location>
        <begin position="57"/>
        <end position="75"/>
    </location>
</feature>
<dbReference type="PANTHER" id="PTHR23310:SF105">
    <property type="entry name" value="ACYL-COA-BINDING DOMAIN-CONTAINING PROTEIN 5"/>
    <property type="match status" value="1"/>
</dbReference>
<keyword evidence="7" id="KW-1185">Reference proteome</keyword>
<dbReference type="PRINTS" id="PR00689">
    <property type="entry name" value="ACOABINDINGP"/>
</dbReference>
<dbReference type="Pfam" id="PF00887">
    <property type="entry name" value="ACBP"/>
    <property type="match status" value="1"/>
</dbReference>
<feature type="domain" description="ACB" evidence="5">
    <location>
        <begin position="84"/>
        <end position="167"/>
    </location>
</feature>
<accession>A0ABD1G9U7</accession>
<evidence type="ECO:0000256" key="3">
    <source>
        <dbReference type="SAM" id="MobiDB-lite"/>
    </source>
</evidence>
<evidence type="ECO:0000259" key="5">
    <source>
        <dbReference type="PROSITE" id="PS51228"/>
    </source>
</evidence>
<protein>
    <submittedName>
        <fullName evidence="6">Acyl-CoA-binding domain-containing protein 3-like isoform X2</fullName>
    </submittedName>
</protein>
<gene>
    <name evidence="6" type="ORF">AAHA92_25176</name>
</gene>
<name>A0ABD1G9U7_SALDI</name>
<dbReference type="SUPFAM" id="SSF47027">
    <property type="entry name" value="Acyl-CoA binding protein"/>
    <property type="match status" value="1"/>
</dbReference>
<dbReference type="GO" id="GO:0000062">
    <property type="term" value="F:fatty-acyl-CoA binding"/>
    <property type="evidence" value="ECO:0007669"/>
    <property type="project" value="UniProtKB-ARBA"/>
</dbReference>
<comment type="similarity">
    <text evidence="1">Belongs to the ACBP family.</text>
</comment>
<dbReference type="InterPro" id="IPR000582">
    <property type="entry name" value="Acyl-CoA-binding_protein"/>
</dbReference>
<dbReference type="Proteomes" id="UP001567538">
    <property type="component" value="Unassembled WGS sequence"/>
</dbReference>
<evidence type="ECO:0000313" key="7">
    <source>
        <dbReference type="Proteomes" id="UP001567538"/>
    </source>
</evidence>
<feature type="compositionally biased region" description="Basic and acidic residues" evidence="3">
    <location>
        <begin position="28"/>
        <end position="50"/>
    </location>
</feature>
<keyword evidence="4" id="KW-1133">Transmembrane helix</keyword>
<keyword evidence="4" id="KW-0812">Transmembrane</keyword>
<keyword evidence="2" id="KW-0446">Lipid-binding</keyword>
<dbReference type="InterPro" id="IPR035984">
    <property type="entry name" value="Acyl-CoA-binding_sf"/>
</dbReference>
<sequence length="177" mass="19587">MDAVEILLLVLVGLSALVFLILDDLDPRRGSGESSKQSDSDIVIAKKEESVGAEGDAENRLESEDNCSERGISDDWEGVERSELEKIFGEAMVYAESESIAEDVRLQLYGLQKAALQGPCHGSQPMALHLSARSKWKAWQKVGDMSEEIAMEKYIATLSELIPDWNKGERTEAESRL</sequence>
<dbReference type="PANTHER" id="PTHR23310">
    <property type="entry name" value="ACYL-COA-BINDING PROTEIN, ACBP"/>
    <property type="match status" value="1"/>
</dbReference>
<evidence type="ECO:0000313" key="6">
    <source>
        <dbReference type="EMBL" id="KAL1540891.1"/>
    </source>
</evidence>
<dbReference type="EMBL" id="JBEAFC010000009">
    <property type="protein sequence ID" value="KAL1540891.1"/>
    <property type="molecule type" value="Genomic_DNA"/>
</dbReference>
<dbReference type="PROSITE" id="PS51228">
    <property type="entry name" value="ACB_2"/>
    <property type="match status" value="1"/>
</dbReference>
<reference evidence="6 7" key="1">
    <citation type="submission" date="2024-06" db="EMBL/GenBank/DDBJ databases">
        <title>A chromosome level genome sequence of Diviner's sage (Salvia divinorum).</title>
        <authorList>
            <person name="Ford S.A."/>
            <person name="Ro D.-K."/>
            <person name="Ness R.W."/>
            <person name="Phillips M.A."/>
        </authorList>
    </citation>
    <scope>NUCLEOTIDE SEQUENCE [LARGE SCALE GENOMIC DNA]</scope>
    <source>
        <strain evidence="6">SAF-2024a</strain>
        <tissue evidence="6">Leaf</tissue>
    </source>
</reference>